<evidence type="ECO:0000313" key="2">
    <source>
        <dbReference type="Proteomes" id="UP001172155"/>
    </source>
</evidence>
<evidence type="ECO:0000313" key="1">
    <source>
        <dbReference type="EMBL" id="KAK0753387.1"/>
    </source>
</evidence>
<sequence>MEIPKLLHSKVGSPKAKRDLFRTWRNGCRPDAHLDSGRLKALSIPTCPFRTKSRPSRLNLCPTTRRGLKLSPLARGRQVAVHMAGGGRAHAVDGRSVCT</sequence>
<accession>A0AA40F8W4</accession>
<gene>
    <name evidence="1" type="ORF">B0T18DRAFT_13150</name>
</gene>
<comment type="caution">
    <text evidence="1">The sequence shown here is derived from an EMBL/GenBank/DDBJ whole genome shotgun (WGS) entry which is preliminary data.</text>
</comment>
<dbReference type="Proteomes" id="UP001172155">
    <property type="component" value="Unassembled WGS sequence"/>
</dbReference>
<proteinExistence type="predicted"/>
<name>A0AA40F8W4_9PEZI</name>
<protein>
    <submittedName>
        <fullName evidence="1">Uncharacterized protein</fullName>
    </submittedName>
</protein>
<dbReference type="EMBL" id="JAUKUD010000001">
    <property type="protein sequence ID" value="KAK0753387.1"/>
    <property type="molecule type" value="Genomic_DNA"/>
</dbReference>
<dbReference type="AlphaFoldDB" id="A0AA40F8W4"/>
<organism evidence="1 2">
    <name type="scientific">Schizothecium vesticola</name>
    <dbReference type="NCBI Taxonomy" id="314040"/>
    <lineage>
        <taxon>Eukaryota</taxon>
        <taxon>Fungi</taxon>
        <taxon>Dikarya</taxon>
        <taxon>Ascomycota</taxon>
        <taxon>Pezizomycotina</taxon>
        <taxon>Sordariomycetes</taxon>
        <taxon>Sordariomycetidae</taxon>
        <taxon>Sordariales</taxon>
        <taxon>Schizotheciaceae</taxon>
        <taxon>Schizothecium</taxon>
    </lineage>
</organism>
<reference evidence="1" key="1">
    <citation type="submission" date="2023-06" db="EMBL/GenBank/DDBJ databases">
        <title>Genome-scale phylogeny and comparative genomics of the fungal order Sordariales.</title>
        <authorList>
            <consortium name="Lawrence Berkeley National Laboratory"/>
            <person name="Hensen N."/>
            <person name="Bonometti L."/>
            <person name="Westerberg I."/>
            <person name="Brannstrom I.O."/>
            <person name="Guillou S."/>
            <person name="Cros-Aarteil S."/>
            <person name="Calhoun S."/>
            <person name="Haridas S."/>
            <person name="Kuo A."/>
            <person name="Mondo S."/>
            <person name="Pangilinan J."/>
            <person name="Riley R."/>
            <person name="LaButti K."/>
            <person name="Andreopoulos B."/>
            <person name="Lipzen A."/>
            <person name="Chen C."/>
            <person name="Yanf M."/>
            <person name="Daum C."/>
            <person name="Ng V."/>
            <person name="Clum A."/>
            <person name="Steindorff A."/>
            <person name="Ohm R."/>
            <person name="Martin F."/>
            <person name="Silar P."/>
            <person name="Natvig D."/>
            <person name="Lalanne C."/>
            <person name="Gautier V."/>
            <person name="Ament-velasquez S.L."/>
            <person name="Kruys A."/>
            <person name="Hutchinson M.I."/>
            <person name="Powell A.J."/>
            <person name="Barry K."/>
            <person name="Miller A.N."/>
            <person name="Grigoriev I.V."/>
            <person name="Debuchy R."/>
            <person name="Gladieux P."/>
            <person name="Thoren M.H."/>
            <person name="Johannesson H."/>
        </authorList>
    </citation>
    <scope>NUCLEOTIDE SEQUENCE</scope>
    <source>
        <strain evidence="1">SMH3187-1</strain>
    </source>
</reference>
<keyword evidence="2" id="KW-1185">Reference proteome</keyword>